<name>A0A917TBS2_9RHOB</name>
<feature type="domain" description="RNA polymerase sigma factor 54 DNA-binding" evidence="10">
    <location>
        <begin position="297"/>
        <end position="455"/>
    </location>
</feature>
<evidence type="ECO:0000256" key="7">
    <source>
        <dbReference type="ARBA" id="ARBA00023125"/>
    </source>
</evidence>
<dbReference type="RefSeq" id="WP_028288684.1">
    <property type="nucleotide sequence ID" value="NZ_BMLF01000008.1"/>
</dbReference>
<dbReference type="Pfam" id="PF00309">
    <property type="entry name" value="Sigma54_AID"/>
    <property type="match status" value="1"/>
</dbReference>
<keyword evidence="6 9" id="KW-0731">Sigma factor</keyword>
<proteinExistence type="inferred from homology"/>
<dbReference type="EMBL" id="BMLF01000008">
    <property type="protein sequence ID" value="GGM16534.1"/>
    <property type="molecule type" value="Genomic_DNA"/>
</dbReference>
<comment type="caution">
    <text evidence="12">The sequence shown here is derived from an EMBL/GenBank/DDBJ whole genome shotgun (WGS) entry which is preliminary data.</text>
</comment>
<dbReference type="GO" id="GO:0000428">
    <property type="term" value="C:DNA-directed RNA polymerase complex"/>
    <property type="evidence" value="ECO:0007669"/>
    <property type="project" value="UniProtKB-KW"/>
</dbReference>
<keyword evidence="2 9" id="KW-0240">DNA-directed RNA polymerase</keyword>
<organism evidence="12 13">
    <name type="scientific">Pseudooceanicola nanhaiensis</name>
    <dbReference type="NCBI Taxonomy" id="375761"/>
    <lineage>
        <taxon>Bacteria</taxon>
        <taxon>Pseudomonadati</taxon>
        <taxon>Pseudomonadota</taxon>
        <taxon>Alphaproteobacteria</taxon>
        <taxon>Rhodobacterales</taxon>
        <taxon>Paracoccaceae</taxon>
        <taxon>Pseudooceanicola</taxon>
    </lineage>
</organism>
<dbReference type="Pfam" id="PF04963">
    <property type="entry name" value="Sigma54_CBD"/>
    <property type="match status" value="1"/>
</dbReference>
<keyword evidence="8 9" id="KW-0804">Transcription</keyword>
<sequence>MELRPNQFQQQRQSLSITGQVIQSIRLLQYGNHELEEFLREQADDNPLIKVVGGASDMPAKSEAARGVENNRQSCPNAALRLPISGAGDDMPGPDQYIEARVSLRDHLIAQVDLMLDAPVDRLIAREIVESLDADGYLRRDTEIMADLLGVPADRFDAVLRTVQSCEPTGVAARDLAECLSLQLAERDRLTAPMRALLGNLGLLGDYKIDALARVCGVDAAGVMELARQIRELDPRPGLQFDAEPVVMALPDIHVEMAEDGTLSVALNTDVMPRVLIDREYHARISARIDGTAEQRFMIDSMRNANWLARNIDQRAQTILRVATEIVTKQSDFFRYGAGSLKPLSLKDIAAEVDLHESTVCRAVADKYMMTPRGMFELKFFFTNALGVVDGDDMLSVETVRHRIRQLVEAEKPTDILSDQAIMDTLRSEGIDIARRTVAKYREMMDIPTSRKRKRLKAPLPLARGVLAAAE</sequence>
<dbReference type="GO" id="GO:0001216">
    <property type="term" value="F:DNA-binding transcription activator activity"/>
    <property type="evidence" value="ECO:0007669"/>
    <property type="project" value="InterPro"/>
</dbReference>
<evidence type="ECO:0000313" key="13">
    <source>
        <dbReference type="Proteomes" id="UP000649829"/>
    </source>
</evidence>
<dbReference type="Proteomes" id="UP000649829">
    <property type="component" value="Unassembled WGS sequence"/>
</dbReference>
<dbReference type="Gene3D" id="1.10.10.1330">
    <property type="entry name" value="RNA polymerase sigma-54 factor, core-binding domain"/>
    <property type="match status" value="1"/>
</dbReference>
<keyword evidence="13" id="KW-1185">Reference proteome</keyword>
<dbReference type="PIRSF" id="PIRSF000774">
    <property type="entry name" value="RpoN"/>
    <property type="match status" value="1"/>
</dbReference>
<evidence type="ECO:0000259" key="11">
    <source>
        <dbReference type="Pfam" id="PF04963"/>
    </source>
</evidence>
<keyword evidence="3 9" id="KW-0808">Transferase</keyword>
<dbReference type="InterPro" id="IPR038709">
    <property type="entry name" value="RpoN_core-bd_sf"/>
</dbReference>
<gene>
    <name evidence="12" type="primary">rpoN1</name>
    <name evidence="12" type="ORF">GCM10011534_43040</name>
</gene>
<dbReference type="GO" id="GO:0016779">
    <property type="term" value="F:nucleotidyltransferase activity"/>
    <property type="evidence" value="ECO:0007669"/>
    <property type="project" value="UniProtKB-KW"/>
</dbReference>
<accession>A0A917TBS2</accession>
<dbReference type="GO" id="GO:0003677">
    <property type="term" value="F:DNA binding"/>
    <property type="evidence" value="ECO:0007669"/>
    <property type="project" value="UniProtKB-KW"/>
</dbReference>
<comment type="function">
    <text evidence="9">Sigma factors are initiation factors that promote the attachment of RNA polymerase to specific initiation sites and are then released.</text>
</comment>
<dbReference type="PANTHER" id="PTHR32248:SF4">
    <property type="entry name" value="RNA POLYMERASE SIGMA-54 FACTOR"/>
    <property type="match status" value="1"/>
</dbReference>
<keyword evidence="5 9" id="KW-0805">Transcription regulation</keyword>
<evidence type="ECO:0000256" key="3">
    <source>
        <dbReference type="ARBA" id="ARBA00022679"/>
    </source>
</evidence>
<dbReference type="InterPro" id="IPR007046">
    <property type="entry name" value="RNA_pol_sigma_54_core-bd"/>
</dbReference>
<evidence type="ECO:0000256" key="6">
    <source>
        <dbReference type="ARBA" id="ARBA00023082"/>
    </source>
</evidence>
<evidence type="ECO:0000256" key="8">
    <source>
        <dbReference type="ARBA" id="ARBA00023163"/>
    </source>
</evidence>
<evidence type="ECO:0000259" key="10">
    <source>
        <dbReference type="Pfam" id="PF04552"/>
    </source>
</evidence>
<evidence type="ECO:0000256" key="1">
    <source>
        <dbReference type="ARBA" id="ARBA00008798"/>
    </source>
</evidence>
<dbReference type="InterPro" id="IPR000394">
    <property type="entry name" value="RNA_pol_sigma_54"/>
</dbReference>
<protein>
    <recommendedName>
        <fullName evidence="9">RNA polymerase sigma-54 factor</fullName>
    </recommendedName>
</protein>
<evidence type="ECO:0000256" key="5">
    <source>
        <dbReference type="ARBA" id="ARBA00023015"/>
    </source>
</evidence>
<dbReference type="Pfam" id="PF04552">
    <property type="entry name" value="Sigma54_DBD"/>
    <property type="match status" value="1"/>
</dbReference>
<keyword evidence="7 9" id="KW-0238">DNA-binding</keyword>
<dbReference type="PANTHER" id="PTHR32248">
    <property type="entry name" value="RNA POLYMERASE SIGMA-54 FACTOR"/>
    <property type="match status" value="1"/>
</dbReference>
<evidence type="ECO:0000256" key="2">
    <source>
        <dbReference type="ARBA" id="ARBA00022478"/>
    </source>
</evidence>
<dbReference type="PROSITE" id="PS00718">
    <property type="entry name" value="SIGMA54_2"/>
    <property type="match status" value="1"/>
</dbReference>
<dbReference type="GO" id="GO:0006352">
    <property type="term" value="P:DNA-templated transcription initiation"/>
    <property type="evidence" value="ECO:0007669"/>
    <property type="project" value="InterPro"/>
</dbReference>
<dbReference type="Gene3D" id="1.10.10.60">
    <property type="entry name" value="Homeodomain-like"/>
    <property type="match status" value="1"/>
</dbReference>
<dbReference type="NCBIfam" id="TIGR02395">
    <property type="entry name" value="rpoN_sigma"/>
    <property type="match status" value="1"/>
</dbReference>
<dbReference type="PRINTS" id="PR00045">
    <property type="entry name" value="SIGMA54FCT"/>
</dbReference>
<evidence type="ECO:0000256" key="9">
    <source>
        <dbReference type="PIRNR" id="PIRNR000774"/>
    </source>
</evidence>
<reference evidence="12" key="2">
    <citation type="submission" date="2020-09" db="EMBL/GenBank/DDBJ databases">
        <authorList>
            <person name="Sun Q."/>
            <person name="Zhou Y."/>
        </authorList>
    </citation>
    <scope>NUCLEOTIDE SEQUENCE</scope>
    <source>
        <strain evidence="12">CGMCC 1.6293</strain>
    </source>
</reference>
<dbReference type="GO" id="GO:0016987">
    <property type="term" value="F:sigma factor activity"/>
    <property type="evidence" value="ECO:0007669"/>
    <property type="project" value="UniProtKB-KW"/>
</dbReference>
<reference evidence="12" key="1">
    <citation type="journal article" date="2014" name="Int. J. Syst. Evol. Microbiol.">
        <title>Complete genome sequence of Corynebacterium casei LMG S-19264T (=DSM 44701T), isolated from a smear-ripened cheese.</title>
        <authorList>
            <consortium name="US DOE Joint Genome Institute (JGI-PGF)"/>
            <person name="Walter F."/>
            <person name="Albersmeier A."/>
            <person name="Kalinowski J."/>
            <person name="Ruckert C."/>
        </authorList>
    </citation>
    <scope>NUCLEOTIDE SEQUENCE</scope>
    <source>
        <strain evidence="12">CGMCC 1.6293</strain>
    </source>
</reference>
<dbReference type="PROSITE" id="PS50044">
    <property type="entry name" value="SIGMA54_3"/>
    <property type="match status" value="1"/>
</dbReference>
<evidence type="ECO:0000313" key="12">
    <source>
        <dbReference type="EMBL" id="GGM16534.1"/>
    </source>
</evidence>
<dbReference type="AlphaFoldDB" id="A0A917TBS2"/>
<feature type="domain" description="RNA polymerase sigma factor 54 core-binding" evidence="11">
    <location>
        <begin position="96"/>
        <end position="281"/>
    </location>
</feature>
<evidence type="ECO:0000256" key="4">
    <source>
        <dbReference type="ARBA" id="ARBA00022695"/>
    </source>
</evidence>
<comment type="similarity">
    <text evidence="1 9">Belongs to the sigma-54 factor family.</text>
</comment>
<keyword evidence="4 9" id="KW-0548">Nucleotidyltransferase</keyword>
<dbReference type="InterPro" id="IPR007634">
    <property type="entry name" value="RNA_pol_sigma_54_DNA-bd"/>
</dbReference>